<sequence>MHWLNKYYETIRRVVGPELEKQGLKEEYDWMMKHTAPFLRAGASAVISSFALLAT</sequence>
<name>A0ABD0PPZ2_CIRMR</name>
<reference evidence="2 3" key="1">
    <citation type="submission" date="2024-05" db="EMBL/GenBank/DDBJ databases">
        <title>Genome sequencing and assembly of Indian major carp, Cirrhinus mrigala (Hamilton, 1822).</title>
        <authorList>
            <person name="Mohindra V."/>
            <person name="Chowdhury L.M."/>
            <person name="Lal K."/>
            <person name="Jena J.K."/>
        </authorList>
    </citation>
    <scope>NUCLEOTIDE SEQUENCE [LARGE SCALE GENOMIC DNA]</scope>
    <source>
        <strain evidence="2">CM1030</strain>
        <tissue evidence="2">Blood</tissue>
    </source>
</reference>
<dbReference type="Gene3D" id="3.90.230.10">
    <property type="entry name" value="Creatinase/methionine aminopeptidase superfamily"/>
    <property type="match status" value="1"/>
</dbReference>
<organism evidence="2 3">
    <name type="scientific">Cirrhinus mrigala</name>
    <name type="common">Mrigala</name>
    <dbReference type="NCBI Taxonomy" id="683832"/>
    <lineage>
        <taxon>Eukaryota</taxon>
        <taxon>Metazoa</taxon>
        <taxon>Chordata</taxon>
        <taxon>Craniata</taxon>
        <taxon>Vertebrata</taxon>
        <taxon>Euteleostomi</taxon>
        <taxon>Actinopterygii</taxon>
        <taxon>Neopterygii</taxon>
        <taxon>Teleostei</taxon>
        <taxon>Ostariophysi</taxon>
        <taxon>Cypriniformes</taxon>
        <taxon>Cyprinidae</taxon>
        <taxon>Labeoninae</taxon>
        <taxon>Labeonini</taxon>
        <taxon>Cirrhinus</taxon>
    </lineage>
</organism>
<keyword evidence="3" id="KW-1185">Reference proteome</keyword>
<protein>
    <recommendedName>
        <fullName evidence="1">Peptidase M24 C-terminal domain-containing protein</fullName>
    </recommendedName>
</protein>
<feature type="domain" description="Peptidase M24 C-terminal" evidence="1">
    <location>
        <begin position="2"/>
        <end position="38"/>
    </location>
</feature>
<accession>A0ABD0PPZ2</accession>
<feature type="non-terminal residue" evidence="2">
    <location>
        <position position="55"/>
    </location>
</feature>
<evidence type="ECO:0000259" key="1">
    <source>
        <dbReference type="Pfam" id="PF16188"/>
    </source>
</evidence>
<dbReference type="EMBL" id="JAMKFB020000014">
    <property type="protein sequence ID" value="KAL0175872.1"/>
    <property type="molecule type" value="Genomic_DNA"/>
</dbReference>
<gene>
    <name evidence="2" type="ORF">M9458_028202</name>
</gene>
<evidence type="ECO:0000313" key="3">
    <source>
        <dbReference type="Proteomes" id="UP001529510"/>
    </source>
</evidence>
<dbReference type="Pfam" id="PF16188">
    <property type="entry name" value="Peptidase_M24_C"/>
    <property type="match status" value="1"/>
</dbReference>
<evidence type="ECO:0000313" key="2">
    <source>
        <dbReference type="EMBL" id="KAL0175872.1"/>
    </source>
</evidence>
<proteinExistence type="predicted"/>
<dbReference type="InterPro" id="IPR036005">
    <property type="entry name" value="Creatinase/aminopeptidase-like"/>
</dbReference>
<comment type="caution">
    <text evidence="2">The sequence shown here is derived from an EMBL/GenBank/DDBJ whole genome shotgun (WGS) entry which is preliminary data.</text>
</comment>
<dbReference type="InterPro" id="IPR032416">
    <property type="entry name" value="Peptidase_M24_C"/>
</dbReference>
<dbReference type="Proteomes" id="UP001529510">
    <property type="component" value="Unassembled WGS sequence"/>
</dbReference>
<dbReference type="AlphaFoldDB" id="A0ABD0PPZ2"/>